<evidence type="ECO:0000313" key="1">
    <source>
        <dbReference type="EMBL" id="MBW0490780.1"/>
    </source>
</evidence>
<protein>
    <submittedName>
        <fullName evidence="1">Uncharacterized protein</fullName>
    </submittedName>
</protein>
<dbReference type="Proteomes" id="UP000765509">
    <property type="component" value="Unassembled WGS sequence"/>
</dbReference>
<proteinExistence type="predicted"/>
<evidence type="ECO:0000313" key="2">
    <source>
        <dbReference type="Proteomes" id="UP000765509"/>
    </source>
</evidence>
<reference evidence="1" key="1">
    <citation type="submission" date="2021-03" db="EMBL/GenBank/DDBJ databases">
        <title>Draft genome sequence of rust myrtle Austropuccinia psidii MF-1, a brazilian biotype.</title>
        <authorList>
            <person name="Quecine M.C."/>
            <person name="Pachon D.M.R."/>
            <person name="Bonatelli M.L."/>
            <person name="Correr F.H."/>
            <person name="Franceschini L.M."/>
            <person name="Leite T.F."/>
            <person name="Margarido G.R.A."/>
            <person name="Almeida C.A."/>
            <person name="Ferrarezi J.A."/>
            <person name="Labate C.A."/>
        </authorList>
    </citation>
    <scope>NUCLEOTIDE SEQUENCE</scope>
    <source>
        <strain evidence="1">MF-1</strain>
    </source>
</reference>
<gene>
    <name evidence="1" type="ORF">O181_030495</name>
</gene>
<dbReference type="EMBL" id="AVOT02010762">
    <property type="protein sequence ID" value="MBW0490780.1"/>
    <property type="molecule type" value="Genomic_DNA"/>
</dbReference>
<comment type="caution">
    <text evidence="1">The sequence shown here is derived from an EMBL/GenBank/DDBJ whole genome shotgun (WGS) entry which is preliminary data.</text>
</comment>
<accession>A0A9Q3H6A0</accession>
<keyword evidence="2" id="KW-1185">Reference proteome</keyword>
<dbReference type="AlphaFoldDB" id="A0A9Q3H6A0"/>
<name>A0A9Q3H6A0_9BASI</name>
<sequence>MTIVHKAGNLHTNSNEPSRWALGNTPDNPDYVHLEAEPQIPIKGINITDIVTEFFEEVRESYKKDKNCHIFTELSYKMSAYSSTGKTPAILEKGCNPALLADTMRKDLIDIHPTASSFQLQDYA</sequence>
<dbReference type="OrthoDB" id="425619at2759"/>
<organism evidence="1 2">
    <name type="scientific">Austropuccinia psidii MF-1</name>
    <dbReference type="NCBI Taxonomy" id="1389203"/>
    <lineage>
        <taxon>Eukaryota</taxon>
        <taxon>Fungi</taxon>
        <taxon>Dikarya</taxon>
        <taxon>Basidiomycota</taxon>
        <taxon>Pucciniomycotina</taxon>
        <taxon>Pucciniomycetes</taxon>
        <taxon>Pucciniales</taxon>
        <taxon>Sphaerophragmiaceae</taxon>
        <taxon>Austropuccinia</taxon>
    </lineage>
</organism>